<reference evidence="2 3" key="1">
    <citation type="journal article" date="2011" name="EMBO J.">
        <title>Structural diversity of bacterial flagellar motors.</title>
        <authorList>
            <person name="Chen S."/>
            <person name="Beeby M."/>
            <person name="Murphy G.E."/>
            <person name="Leadbetter J.R."/>
            <person name="Hendrixson D.R."/>
            <person name="Briegel A."/>
            <person name="Li Z."/>
            <person name="Shi J."/>
            <person name="Tocheva E.I."/>
            <person name="Muller A."/>
            <person name="Dobro M.J."/>
            <person name="Jensen G.J."/>
        </authorList>
    </citation>
    <scope>NUCLEOTIDE SEQUENCE [LARGE SCALE GENOMIC DNA]</scope>
    <source>
        <strain evidence="2 3">DSM 6540</strain>
    </source>
</reference>
<evidence type="ECO:0000313" key="2">
    <source>
        <dbReference type="EMBL" id="EGO62785.1"/>
    </source>
</evidence>
<name>F7NME0_9FIRM</name>
<dbReference type="EMBL" id="AFGF01000166">
    <property type="protein sequence ID" value="EGO62785.1"/>
    <property type="molecule type" value="Genomic_DNA"/>
</dbReference>
<protein>
    <submittedName>
        <fullName evidence="2">Uncharacterized protein</fullName>
    </submittedName>
</protein>
<keyword evidence="1" id="KW-0472">Membrane</keyword>
<dbReference type="Proteomes" id="UP000003240">
    <property type="component" value="Unassembled WGS sequence"/>
</dbReference>
<proteinExistence type="predicted"/>
<keyword evidence="1" id="KW-1133">Transmembrane helix</keyword>
<sequence length="126" mass="14063">MPDGRDSGSGEELEDIKEKICSILLAESGFAELVQNCRNEHPAQALFLAALSPVNHMESKNNLSNRWIDYTIYRDKTKSVKKEAAEPIFLCCLALGAVIIAGIGALFFQFAQQMRQNPVWTSRQAF</sequence>
<evidence type="ECO:0000313" key="3">
    <source>
        <dbReference type="Proteomes" id="UP000003240"/>
    </source>
</evidence>
<keyword evidence="1" id="KW-0812">Transmembrane</keyword>
<organism evidence="2 3">
    <name type="scientific">Acetonema longum DSM 6540</name>
    <dbReference type="NCBI Taxonomy" id="1009370"/>
    <lineage>
        <taxon>Bacteria</taxon>
        <taxon>Bacillati</taxon>
        <taxon>Bacillota</taxon>
        <taxon>Negativicutes</taxon>
        <taxon>Acetonemataceae</taxon>
        <taxon>Acetonema</taxon>
    </lineage>
</organism>
<dbReference type="RefSeq" id="WP_004097579.1">
    <property type="nucleotide sequence ID" value="NZ_AFGF01000166.1"/>
</dbReference>
<gene>
    <name evidence="2" type="ORF">ALO_16227</name>
</gene>
<comment type="caution">
    <text evidence="2">The sequence shown here is derived from an EMBL/GenBank/DDBJ whole genome shotgun (WGS) entry which is preliminary data.</text>
</comment>
<keyword evidence="3" id="KW-1185">Reference proteome</keyword>
<feature type="transmembrane region" description="Helical" evidence="1">
    <location>
        <begin position="88"/>
        <end position="111"/>
    </location>
</feature>
<accession>F7NME0</accession>
<evidence type="ECO:0000256" key="1">
    <source>
        <dbReference type="SAM" id="Phobius"/>
    </source>
</evidence>
<dbReference type="AlphaFoldDB" id="F7NME0"/>